<feature type="signal peptide" evidence="8">
    <location>
        <begin position="1"/>
        <end position="23"/>
    </location>
</feature>
<dbReference type="SUPFAM" id="SSF52743">
    <property type="entry name" value="Subtilisin-like"/>
    <property type="match status" value="1"/>
</dbReference>
<evidence type="ECO:0000259" key="9">
    <source>
        <dbReference type="Pfam" id="PF00082"/>
    </source>
</evidence>
<comment type="caution">
    <text evidence="10">The sequence shown here is derived from an EMBL/GenBank/DDBJ whole genome shotgun (WGS) entry which is preliminary data.</text>
</comment>
<keyword evidence="8" id="KW-0732">Signal</keyword>
<dbReference type="InterPro" id="IPR050131">
    <property type="entry name" value="Peptidase_S8_subtilisin-like"/>
</dbReference>
<dbReference type="InterPro" id="IPR036852">
    <property type="entry name" value="Peptidase_S8/S53_dom_sf"/>
</dbReference>
<evidence type="ECO:0000256" key="4">
    <source>
        <dbReference type="ARBA" id="ARBA00022825"/>
    </source>
</evidence>
<comment type="similarity">
    <text evidence="1 6 7">Belongs to the peptidase S8 family.</text>
</comment>
<evidence type="ECO:0000313" key="11">
    <source>
        <dbReference type="Proteomes" id="UP001140217"/>
    </source>
</evidence>
<evidence type="ECO:0000256" key="3">
    <source>
        <dbReference type="ARBA" id="ARBA00022801"/>
    </source>
</evidence>
<proteinExistence type="inferred from homology"/>
<dbReference type="Proteomes" id="UP001140217">
    <property type="component" value="Unassembled WGS sequence"/>
</dbReference>
<dbReference type="InterPro" id="IPR023827">
    <property type="entry name" value="Peptidase_S8_Asp-AS"/>
</dbReference>
<sequence>MCIMKPVMTILVLAAAGLGAGLAQQLARGCVIRHAAHVPVRPNSYIVEFHDGAAGAHIEQIQALPGVTVDHHYWGLFRGMAVTLNDLAHPGRLAEVYGVKAVHPNRIHALDARSGGPGAASTFLHQMTGVQRAHAELQLDGKGIRIGVIDTGVDYTHPDLGACWKTEGCPWQYGQDLVGDKYTVSDENPVIRPNPTPLDQCNGHGTHVAGILMARGSLVHGVAPAATYGMYRVFGCPVNGTEQGTSDDIIIRAMAAAHADGHHIVNLSLGSIGWPGSPMAAFASRLAAAGVVVVAAAGNSGVDGLLTSSVPAVGSGVISVGAVDNWNVTTGRTTTEAKTGGQMNYMSSFGPTPELDLSPHISAPGGNILSTFPTIMGSYSIMSGTSMATPYMSGAAALLKQARPELTVAQAHAALMSTARPIADLATGRATTPLRSGAGLVNVYDSVKSRALVDPPYLAINNTGVYGDNRPVPASFTRTVTITNTDKKSPARVSMASVVANSVTMINPNGTLTAAAMAGLPLDTWPADKSAVPPGTLPGVECSGCDREIAPGASATVSLTITRPTGLEESAHWFYGGFAQFSMQWEDSAQPSKYVVPYAGYNGDYTKLNILAPAAAGLTGIADKNKRLVGDVAGLVVGAGRPAYLRAFLNLPTQRAVATLVGADGKTAGYLPDGGCVDLVSRSSPSTHDAFTATLNGTVLSSCDSAIPTPVAPGKYRVRAAFLRPFGSPARVADYEAWDSGLFSVA</sequence>
<dbReference type="InterPro" id="IPR023828">
    <property type="entry name" value="Peptidase_S8_Ser-AS"/>
</dbReference>
<dbReference type="PROSITE" id="PS00138">
    <property type="entry name" value="SUBTILASE_SER"/>
    <property type="match status" value="1"/>
</dbReference>
<keyword evidence="3 6" id="KW-0378">Hydrolase</keyword>
<evidence type="ECO:0000313" key="10">
    <source>
        <dbReference type="EMBL" id="KAJ2780765.1"/>
    </source>
</evidence>
<evidence type="ECO:0000256" key="2">
    <source>
        <dbReference type="ARBA" id="ARBA00022670"/>
    </source>
</evidence>
<name>A0A9W8LGK4_9FUNG</name>
<gene>
    <name evidence="10" type="ORF">H4R18_003277</name>
</gene>
<dbReference type="GO" id="GO:0005615">
    <property type="term" value="C:extracellular space"/>
    <property type="evidence" value="ECO:0007669"/>
    <property type="project" value="TreeGrafter"/>
</dbReference>
<feature type="domain" description="Peptidase S8/S53" evidence="9">
    <location>
        <begin position="141"/>
        <end position="423"/>
    </location>
</feature>
<evidence type="ECO:0000256" key="8">
    <source>
        <dbReference type="SAM" id="SignalP"/>
    </source>
</evidence>
<accession>A0A9W8LGK4</accession>
<dbReference type="PANTHER" id="PTHR43806:SF66">
    <property type="entry name" value="SERIN ENDOPEPTIDASE"/>
    <property type="match status" value="1"/>
</dbReference>
<organism evidence="10 11">
    <name type="scientific">Coemansia javaensis</name>
    <dbReference type="NCBI Taxonomy" id="2761396"/>
    <lineage>
        <taxon>Eukaryota</taxon>
        <taxon>Fungi</taxon>
        <taxon>Fungi incertae sedis</taxon>
        <taxon>Zoopagomycota</taxon>
        <taxon>Kickxellomycotina</taxon>
        <taxon>Kickxellomycetes</taxon>
        <taxon>Kickxellales</taxon>
        <taxon>Kickxellaceae</taxon>
        <taxon>Coemansia</taxon>
    </lineage>
</organism>
<evidence type="ECO:0000256" key="6">
    <source>
        <dbReference type="PROSITE-ProRule" id="PRU01240"/>
    </source>
</evidence>
<dbReference type="OrthoDB" id="10256524at2759"/>
<dbReference type="PROSITE" id="PS00136">
    <property type="entry name" value="SUBTILASE_ASP"/>
    <property type="match status" value="1"/>
</dbReference>
<feature type="active site" description="Charge relay system" evidence="5 6">
    <location>
        <position position="204"/>
    </location>
</feature>
<dbReference type="InterPro" id="IPR015500">
    <property type="entry name" value="Peptidase_S8_subtilisin-rel"/>
</dbReference>
<dbReference type="InterPro" id="IPR000209">
    <property type="entry name" value="Peptidase_S8/S53_dom"/>
</dbReference>
<dbReference type="Gene3D" id="3.40.50.200">
    <property type="entry name" value="Peptidase S8/S53 domain"/>
    <property type="match status" value="1"/>
</dbReference>
<dbReference type="InterPro" id="IPR034187">
    <property type="entry name" value="Peptidases_S8_5"/>
</dbReference>
<keyword evidence="2 6" id="KW-0645">Protease</keyword>
<dbReference type="Pfam" id="PF00082">
    <property type="entry name" value="Peptidase_S8"/>
    <property type="match status" value="1"/>
</dbReference>
<feature type="active site" description="Charge relay system" evidence="5 6">
    <location>
        <position position="150"/>
    </location>
</feature>
<dbReference type="AlphaFoldDB" id="A0A9W8LGK4"/>
<evidence type="ECO:0000256" key="7">
    <source>
        <dbReference type="RuleBase" id="RU003355"/>
    </source>
</evidence>
<dbReference type="PRINTS" id="PR00723">
    <property type="entry name" value="SUBTILISIN"/>
</dbReference>
<dbReference type="PANTHER" id="PTHR43806">
    <property type="entry name" value="PEPTIDASE S8"/>
    <property type="match status" value="1"/>
</dbReference>
<dbReference type="GO" id="GO:0004252">
    <property type="term" value="F:serine-type endopeptidase activity"/>
    <property type="evidence" value="ECO:0007669"/>
    <property type="project" value="UniProtKB-UniRule"/>
</dbReference>
<evidence type="ECO:0000256" key="1">
    <source>
        <dbReference type="ARBA" id="ARBA00011073"/>
    </source>
</evidence>
<dbReference type="EMBL" id="JANBUL010000126">
    <property type="protein sequence ID" value="KAJ2780765.1"/>
    <property type="molecule type" value="Genomic_DNA"/>
</dbReference>
<dbReference type="PROSITE" id="PS51892">
    <property type="entry name" value="SUBTILASE"/>
    <property type="match status" value="1"/>
</dbReference>
<protein>
    <recommendedName>
        <fullName evidence="9">Peptidase S8/S53 domain-containing protein</fullName>
    </recommendedName>
</protein>
<keyword evidence="4 6" id="KW-0720">Serine protease</keyword>
<keyword evidence="11" id="KW-1185">Reference proteome</keyword>
<evidence type="ECO:0000256" key="5">
    <source>
        <dbReference type="PIRSR" id="PIRSR615500-1"/>
    </source>
</evidence>
<dbReference type="GO" id="GO:0006508">
    <property type="term" value="P:proteolysis"/>
    <property type="evidence" value="ECO:0007669"/>
    <property type="project" value="UniProtKB-KW"/>
</dbReference>
<feature type="active site" description="Charge relay system" evidence="5 6">
    <location>
        <position position="386"/>
    </location>
</feature>
<feature type="chain" id="PRO_5040955313" description="Peptidase S8/S53 domain-containing protein" evidence="8">
    <location>
        <begin position="24"/>
        <end position="746"/>
    </location>
</feature>
<reference evidence="10" key="1">
    <citation type="submission" date="2022-07" db="EMBL/GenBank/DDBJ databases">
        <title>Phylogenomic reconstructions and comparative analyses of Kickxellomycotina fungi.</title>
        <authorList>
            <person name="Reynolds N.K."/>
            <person name="Stajich J.E."/>
            <person name="Barry K."/>
            <person name="Grigoriev I.V."/>
            <person name="Crous P."/>
            <person name="Smith M.E."/>
        </authorList>
    </citation>
    <scope>NUCLEOTIDE SEQUENCE</scope>
    <source>
        <strain evidence="10">NBRC 105414</strain>
    </source>
</reference>
<dbReference type="CDD" id="cd07489">
    <property type="entry name" value="Peptidases_S8_5"/>
    <property type="match status" value="1"/>
</dbReference>